<dbReference type="GO" id="GO:0005856">
    <property type="term" value="C:cytoskeleton"/>
    <property type="evidence" value="ECO:0007669"/>
    <property type="project" value="TreeGrafter"/>
</dbReference>
<reference evidence="3" key="1">
    <citation type="submission" date="2022-11" db="UniProtKB">
        <authorList>
            <consortium name="EnsemblMetazoa"/>
        </authorList>
    </citation>
    <scope>IDENTIFICATION</scope>
</reference>
<protein>
    <recommendedName>
        <fullName evidence="2">Class II aldolase/adducin N-terminal domain-containing protein</fullName>
    </recommendedName>
</protein>
<dbReference type="OrthoDB" id="3238794at2759"/>
<feature type="domain" description="Class II aldolase/adducin N-terminal" evidence="2">
    <location>
        <begin position="54"/>
        <end position="240"/>
    </location>
</feature>
<dbReference type="SMART" id="SM01007">
    <property type="entry name" value="Aldolase_II"/>
    <property type="match status" value="1"/>
</dbReference>
<dbReference type="GO" id="GO:0051015">
    <property type="term" value="F:actin filament binding"/>
    <property type="evidence" value="ECO:0007669"/>
    <property type="project" value="TreeGrafter"/>
</dbReference>
<evidence type="ECO:0000256" key="1">
    <source>
        <dbReference type="ARBA" id="ARBA00006274"/>
    </source>
</evidence>
<dbReference type="InterPro" id="IPR051017">
    <property type="entry name" value="Aldolase-II_Adducin_sf"/>
</dbReference>
<proteinExistence type="inferred from homology"/>
<dbReference type="GeneID" id="119739307"/>
<comment type="similarity">
    <text evidence="1">Belongs to the aldolase class II family. Adducin subfamily.</text>
</comment>
<dbReference type="PANTHER" id="PTHR10672">
    <property type="entry name" value="ADDUCIN"/>
    <property type="match status" value="1"/>
</dbReference>
<dbReference type="Gene3D" id="3.40.225.10">
    <property type="entry name" value="Class II aldolase/adducin N-terminal domain"/>
    <property type="match status" value="1"/>
</dbReference>
<dbReference type="InterPro" id="IPR036409">
    <property type="entry name" value="Aldolase_II/adducin_N_sf"/>
</dbReference>
<dbReference type="Pfam" id="PF00596">
    <property type="entry name" value="Aldolase_II"/>
    <property type="match status" value="1"/>
</dbReference>
<dbReference type="RefSeq" id="XP_038070119.1">
    <property type="nucleotide sequence ID" value="XM_038214191.1"/>
</dbReference>
<dbReference type="InterPro" id="IPR001303">
    <property type="entry name" value="Aldolase_II/adducin_N"/>
</dbReference>
<keyword evidence="4" id="KW-1185">Reference proteome</keyword>
<name>A0A914B2T9_PATMI</name>
<dbReference type="EnsemblMetazoa" id="XM_038214191.1">
    <property type="protein sequence ID" value="XP_038070119.1"/>
    <property type="gene ID" value="LOC119739307"/>
</dbReference>
<evidence type="ECO:0000313" key="4">
    <source>
        <dbReference type="Proteomes" id="UP000887568"/>
    </source>
</evidence>
<dbReference type="GO" id="GO:0005886">
    <property type="term" value="C:plasma membrane"/>
    <property type="evidence" value="ECO:0007669"/>
    <property type="project" value="UniProtKB-SubCell"/>
</dbReference>
<dbReference type="AlphaFoldDB" id="A0A914B2T9"/>
<evidence type="ECO:0000259" key="2">
    <source>
        <dbReference type="SMART" id="SM01007"/>
    </source>
</evidence>
<sequence>MMSVVSSSARRLLAASSSLVPGKSVTTKTAKCHCRRSLCTVGGDHQLANQQAREDLAACYRGLDYYGMGEGVCNHLTLRGPARNGKGEVMLLIPYGKHWSQVTASCLVGVDIHSKKVVEGEGIAEDSAVWIHTAIHRAMEKTIDCVMHAHPPYATALSCLKNPRLKMVHQSSMRFYGKIGYDEDYAGTGDMGDESERLAQNMAGKEVMVMGNHGLVAAGKSAAVVFDNLYYFERAAMFQMIAEATGRELAEASDKVSQDVSDYYTKNGDIFRINHFKGLKELLQGKGPDFRS</sequence>
<accession>A0A914B2T9</accession>
<dbReference type="Proteomes" id="UP000887568">
    <property type="component" value="Unplaced"/>
</dbReference>
<dbReference type="OMA" id="EAVFWFV"/>
<evidence type="ECO:0000313" key="3">
    <source>
        <dbReference type="EnsemblMetazoa" id="XP_038070119.1"/>
    </source>
</evidence>
<organism evidence="3 4">
    <name type="scientific">Patiria miniata</name>
    <name type="common">Bat star</name>
    <name type="synonym">Asterina miniata</name>
    <dbReference type="NCBI Taxonomy" id="46514"/>
    <lineage>
        <taxon>Eukaryota</taxon>
        <taxon>Metazoa</taxon>
        <taxon>Echinodermata</taxon>
        <taxon>Eleutherozoa</taxon>
        <taxon>Asterozoa</taxon>
        <taxon>Asteroidea</taxon>
        <taxon>Valvatacea</taxon>
        <taxon>Valvatida</taxon>
        <taxon>Asterinidae</taxon>
        <taxon>Patiria</taxon>
    </lineage>
</organism>
<dbReference type="SUPFAM" id="SSF53639">
    <property type="entry name" value="AraD/HMP-PK domain-like"/>
    <property type="match status" value="1"/>
</dbReference>
<dbReference type="PANTHER" id="PTHR10672:SF21">
    <property type="entry name" value="CLASS II ALDOLASE_ADDUCIN N-TERMINAL DOMAIN-CONTAINING PROTEIN"/>
    <property type="match status" value="1"/>
</dbReference>